<evidence type="ECO:0000256" key="4">
    <source>
        <dbReference type="PROSITE-ProRule" id="PRU01248"/>
    </source>
</evidence>
<dbReference type="SUPFAM" id="SSF56349">
    <property type="entry name" value="DNA breaking-rejoining enzymes"/>
    <property type="match status" value="1"/>
</dbReference>
<dbReference type="CDD" id="cd00397">
    <property type="entry name" value="DNA_BRE_C"/>
    <property type="match status" value="1"/>
</dbReference>
<keyword evidence="8" id="KW-1185">Reference proteome</keyword>
<dbReference type="InterPro" id="IPR011010">
    <property type="entry name" value="DNA_brk_join_enz"/>
</dbReference>
<feature type="domain" description="Core-binding (CB)" evidence="6">
    <location>
        <begin position="27"/>
        <end position="135"/>
    </location>
</feature>
<dbReference type="PROSITE" id="PS51900">
    <property type="entry name" value="CB"/>
    <property type="match status" value="1"/>
</dbReference>
<dbReference type="InterPro" id="IPR002104">
    <property type="entry name" value="Integrase_catalytic"/>
</dbReference>
<comment type="caution">
    <text evidence="7">The sequence shown here is derived from an EMBL/GenBank/DDBJ whole genome shotgun (WGS) entry which is preliminary data.</text>
</comment>
<dbReference type="Pfam" id="PF00589">
    <property type="entry name" value="Phage_integrase"/>
    <property type="match status" value="1"/>
</dbReference>
<dbReference type="Proteomes" id="UP000250369">
    <property type="component" value="Unassembled WGS sequence"/>
</dbReference>
<feature type="domain" description="Tyr recombinase" evidence="5">
    <location>
        <begin position="156"/>
        <end position="338"/>
    </location>
</feature>
<accession>A0A329MI49</accession>
<dbReference type="PROSITE" id="PS51898">
    <property type="entry name" value="TYR_RECOMBINASE"/>
    <property type="match status" value="1"/>
</dbReference>
<dbReference type="AlphaFoldDB" id="A0A329MI49"/>
<evidence type="ECO:0000313" key="8">
    <source>
        <dbReference type="Proteomes" id="UP000250369"/>
    </source>
</evidence>
<keyword evidence="3" id="KW-0233">DNA recombination</keyword>
<protein>
    <submittedName>
        <fullName evidence="7">Integrase</fullName>
    </submittedName>
</protein>
<reference evidence="7 8" key="1">
    <citation type="journal article" date="2009" name="Int. J. Syst. Evol. Microbiol.">
        <title>Paenibacillus contaminans sp. nov., isolated from a contaminated laboratory plate.</title>
        <authorList>
            <person name="Chou J.H."/>
            <person name="Lee J.H."/>
            <person name="Lin M.C."/>
            <person name="Chang P.S."/>
            <person name="Arun A.B."/>
            <person name="Young C.C."/>
            <person name="Chen W.M."/>
        </authorList>
    </citation>
    <scope>NUCLEOTIDE SEQUENCE [LARGE SCALE GENOMIC DNA]</scope>
    <source>
        <strain evidence="7 8">CKOBP-6</strain>
    </source>
</reference>
<dbReference type="PANTHER" id="PTHR30349">
    <property type="entry name" value="PHAGE INTEGRASE-RELATED"/>
    <property type="match status" value="1"/>
</dbReference>
<proteinExistence type="inferred from homology"/>
<dbReference type="Gene3D" id="1.10.443.10">
    <property type="entry name" value="Intergrase catalytic core"/>
    <property type="match status" value="1"/>
</dbReference>
<evidence type="ECO:0000256" key="2">
    <source>
        <dbReference type="ARBA" id="ARBA00023125"/>
    </source>
</evidence>
<evidence type="ECO:0000259" key="5">
    <source>
        <dbReference type="PROSITE" id="PS51898"/>
    </source>
</evidence>
<dbReference type="GO" id="GO:0006310">
    <property type="term" value="P:DNA recombination"/>
    <property type="evidence" value="ECO:0007669"/>
    <property type="project" value="UniProtKB-KW"/>
</dbReference>
<evidence type="ECO:0000256" key="1">
    <source>
        <dbReference type="ARBA" id="ARBA00008857"/>
    </source>
</evidence>
<dbReference type="EMBL" id="QMFB01000012">
    <property type="protein sequence ID" value="RAV19515.1"/>
    <property type="molecule type" value="Genomic_DNA"/>
</dbReference>
<dbReference type="InterPro" id="IPR010998">
    <property type="entry name" value="Integrase_recombinase_N"/>
</dbReference>
<dbReference type="RefSeq" id="WP_113032876.1">
    <property type="nucleotide sequence ID" value="NZ_QMFB01000012.1"/>
</dbReference>
<comment type="similarity">
    <text evidence="1">Belongs to the 'phage' integrase family.</text>
</comment>
<dbReference type="GO" id="GO:0003677">
    <property type="term" value="F:DNA binding"/>
    <property type="evidence" value="ECO:0007669"/>
    <property type="project" value="UniProtKB-UniRule"/>
</dbReference>
<evidence type="ECO:0000313" key="7">
    <source>
        <dbReference type="EMBL" id="RAV19515.1"/>
    </source>
</evidence>
<organism evidence="7 8">
    <name type="scientific">Paenibacillus contaminans</name>
    <dbReference type="NCBI Taxonomy" id="450362"/>
    <lineage>
        <taxon>Bacteria</taxon>
        <taxon>Bacillati</taxon>
        <taxon>Bacillota</taxon>
        <taxon>Bacilli</taxon>
        <taxon>Bacillales</taxon>
        <taxon>Paenibacillaceae</taxon>
        <taxon>Paenibacillus</taxon>
    </lineage>
</organism>
<gene>
    <name evidence="7" type="ORF">DQG23_21245</name>
</gene>
<dbReference type="GO" id="GO:0015074">
    <property type="term" value="P:DNA integration"/>
    <property type="evidence" value="ECO:0007669"/>
    <property type="project" value="InterPro"/>
</dbReference>
<dbReference type="OrthoDB" id="107900at2"/>
<dbReference type="InterPro" id="IPR013762">
    <property type="entry name" value="Integrase-like_cat_sf"/>
</dbReference>
<dbReference type="InterPro" id="IPR044068">
    <property type="entry name" value="CB"/>
</dbReference>
<evidence type="ECO:0000256" key="3">
    <source>
        <dbReference type="ARBA" id="ARBA00023172"/>
    </source>
</evidence>
<dbReference type="PANTHER" id="PTHR30349:SF41">
    <property type="entry name" value="INTEGRASE_RECOMBINASE PROTEIN MJ0367-RELATED"/>
    <property type="match status" value="1"/>
</dbReference>
<keyword evidence="2 4" id="KW-0238">DNA-binding</keyword>
<name>A0A329MI49_9BACL</name>
<evidence type="ECO:0000259" key="6">
    <source>
        <dbReference type="PROSITE" id="PS51900"/>
    </source>
</evidence>
<dbReference type="Gene3D" id="1.10.150.130">
    <property type="match status" value="1"/>
</dbReference>
<dbReference type="InterPro" id="IPR050090">
    <property type="entry name" value="Tyrosine_recombinase_XerCD"/>
</dbReference>
<sequence>MERNDKRKGKRTVTERVPAAEVGLPSYTLEEAVAYVVRVKRARNLKERTIDGYVQNMQYLIDWVNERYGEAASEITIQDVTVDMLREYVLWCANDKEYYGGHPFKSEYAKDRRGLSPASVNVRIRVLRTFFATLHTEEVIDRNPAANVSLMRQDVDTVEPLTDDELKRFLKAPDQKQWAQWRDYVIIVTILDTGMRLNEICSLEKAEVDFVRKQITLPASKNKNRKSRVLPISTETARLLKQLVTESAQHFETTFVFTTNYGEQLSEKTVQKAFDKYAERAKLGRNVSPHVLRHNFATMAAENGMSVFHLQKLMGHAEIATTRKYVQLSSESIAEQHKRFSPLSRVLRRN</sequence>